<feature type="transmembrane region" description="Helical" evidence="6">
    <location>
        <begin position="126"/>
        <end position="146"/>
    </location>
</feature>
<dbReference type="GO" id="GO:0016020">
    <property type="term" value="C:membrane"/>
    <property type="evidence" value="ECO:0007669"/>
    <property type="project" value="UniProtKB-SubCell"/>
</dbReference>
<reference evidence="8" key="1">
    <citation type="journal article" date="2013" name="Genetics">
        <title>The draft genome and transcriptome of Panagrellus redivivus are shaped by the harsh demands of a free-living lifestyle.</title>
        <authorList>
            <person name="Srinivasan J."/>
            <person name="Dillman A.R."/>
            <person name="Macchietto M.G."/>
            <person name="Heikkinen L."/>
            <person name="Lakso M."/>
            <person name="Fracchia K.M."/>
            <person name="Antoshechkin I."/>
            <person name="Mortazavi A."/>
            <person name="Wong G."/>
            <person name="Sternberg P.W."/>
        </authorList>
    </citation>
    <scope>NUCLEOTIDE SEQUENCE [LARGE SCALE GENOMIC DNA]</scope>
    <source>
        <strain evidence="8">MT8872</strain>
    </source>
</reference>
<evidence type="ECO:0000259" key="7">
    <source>
        <dbReference type="PROSITE" id="PS50262"/>
    </source>
</evidence>
<evidence type="ECO:0000256" key="2">
    <source>
        <dbReference type="ARBA" id="ARBA00022692"/>
    </source>
</evidence>
<keyword evidence="5" id="KW-0675">Receptor</keyword>
<dbReference type="WBParaSite" id="Pan_g3141.t1">
    <property type="protein sequence ID" value="Pan_g3141.t1"/>
    <property type="gene ID" value="Pan_g3141"/>
</dbReference>
<feature type="domain" description="G-protein coupled receptors family 1 profile" evidence="7">
    <location>
        <begin position="63"/>
        <end position="345"/>
    </location>
</feature>
<organism evidence="8 9">
    <name type="scientific">Panagrellus redivivus</name>
    <name type="common">Microworm</name>
    <dbReference type="NCBI Taxonomy" id="6233"/>
    <lineage>
        <taxon>Eukaryota</taxon>
        <taxon>Metazoa</taxon>
        <taxon>Ecdysozoa</taxon>
        <taxon>Nematoda</taxon>
        <taxon>Chromadorea</taxon>
        <taxon>Rhabditida</taxon>
        <taxon>Tylenchina</taxon>
        <taxon>Panagrolaimomorpha</taxon>
        <taxon>Panagrolaimoidea</taxon>
        <taxon>Panagrolaimidae</taxon>
        <taxon>Panagrellus</taxon>
    </lineage>
</organism>
<dbReference type="AlphaFoldDB" id="A0A7E4VV26"/>
<dbReference type="InterPro" id="IPR017452">
    <property type="entry name" value="GPCR_Rhodpsn_7TM"/>
</dbReference>
<name>A0A7E4VV26_PANRE</name>
<feature type="transmembrane region" description="Helical" evidence="6">
    <location>
        <begin position="167"/>
        <end position="187"/>
    </location>
</feature>
<keyword evidence="5" id="KW-0807">Transducer</keyword>
<feature type="transmembrane region" description="Helical" evidence="6">
    <location>
        <begin position="84"/>
        <end position="106"/>
    </location>
</feature>
<feature type="transmembrane region" description="Helical" evidence="6">
    <location>
        <begin position="285"/>
        <end position="307"/>
    </location>
</feature>
<dbReference type="PANTHER" id="PTHR46895:SF1">
    <property type="entry name" value="G-PROTEIN COUPLED RECEPTORS FAMILY 1 PROFILE DOMAIN-CONTAINING PROTEIN"/>
    <property type="match status" value="1"/>
</dbReference>
<feature type="transmembrane region" description="Helical" evidence="6">
    <location>
        <begin position="327"/>
        <end position="352"/>
    </location>
</feature>
<comment type="subcellular location">
    <subcellularLocation>
        <location evidence="1">Membrane</location>
    </subcellularLocation>
</comment>
<accession>A0A7E4VV26</accession>
<evidence type="ECO:0000313" key="9">
    <source>
        <dbReference type="WBParaSite" id="Pan_g3141.t1"/>
    </source>
</evidence>
<sequence length="436" mass="50284">MNSSLETALHTADQSQTTYSSMNNTYESNCSDVIVFKPMTATNVDYIIQHYIFPIQFILGVSGNSLNLLVLLSSSMKNQANTLLSAMAFADLAFLFCMVPFSLASFEPFYTNWKFRNFIYFYKIHGTPIANMFSAAATWFVLAVSIERFTGVRRPMHARFQLRDFRLCTLIGIIFLFSILVTLYQHFEYSISYTYDKTCEVWRPMLDVHNSDPKKIKEWFQNLVTISKYIQIASVVFIPVWVVAALNASLIYYVRRREIKTRAKGNDKDRRTSDFGNFQKQERKVTITVISIVTCFTITHFPGMGPYCYVMLKGGVYRPNHIFNNTITIINNILVSGKVLNFVLFCTSSAYFRRRTMIMLNSWCTNRRKKYSSMASSSFNNQQNVRLNQFRRQKSTPKMSSISTQGFETLDTSVPEGSTAFSLYLNNLHFPLLSHN</sequence>
<proteinExistence type="inferred from homology"/>
<dbReference type="CDD" id="cd14978">
    <property type="entry name" value="7tmA_FMRFamide_R-like"/>
    <property type="match status" value="1"/>
</dbReference>
<feature type="transmembrane region" description="Helical" evidence="6">
    <location>
        <begin position="51"/>
        <end position="72"/>
    </location>
</feature>
<keyword evidence="8" id="KW-1185">Reference proteome</keyword>
<keyword evidence="3 6" id="KW-1133">Transmembrane helix</keyword>
<dbReference type="Pfam" id="PF00001">
    <property type="entry name" value="7tm_1"/>
    <property type="match status" value="1"/>
</dbReference>
<dbReference type="PROSITE" id="PS00237">
    <property type="entry name" value="G_PROTEIN_RECEP_F1_1"/>
    <property type="match status" value="1"/>
</dbReference>
<dbReference type="InterPro" id="IPR000276">
    <property type="entry name" value="GPCR_Rhodpsn"/>
</dbReference>
<dbReference type="GO" id="GO:0004930">
    <property type="term" value="F:G protein-coupled receptor activity"/>
    <property type="evidence" value="ECO:0007669"/>
    <property type="project" value="UniProtKB-KW"/>
</dbReference>
<evidence type="ECO:0000256" key="3">
    <source>
        <dbReference type="ARBA" id="ARBA00022989"/>
    </source>
</evidence>
<dbReference type="Proteomes" id="UP000492821">
    <property type="component" value="Unassembled WGS sequence"/>
</dbReference>
<evidence type="ECO:0000313" key="8">
    <source>
        <dbReference type="Proteomes" id="UP000492821"/>
    </source>
</evidence>
<evidence type="ECO:0000256" key="5">
    <source>
        <dbReference type="RuleBase" id="RU000688"/>
    </source>
</evidence>
<dbReference type="PROSITE" id="PS50262">
    <property type="entry name" value="G_PROTEIN_RECEP_F1_2"/>
    <property type="match status" value="1"/>
</dbReference>
<dbReference type="PRINTS" id="PR00237">
    <property type="entry name" value="GPCRRHODOPSN"/>
</dbReference>
<protein>
    <submittedName>
        <fullName evidence="9">G_PROTEIN_RECEP_F1_2 domain-containing protein</fullName>
    </submittedName>
</protein>
<keyword evidence="5" id="KW-0297">G-protein coupled receptor</keyword>
<keyword evidence="2 5" id="KW-0812">Transmembrane</keyword>
<comment type="similarity">
    <text evidence="5">Belongs to the G-protein coupled receptor 1 family.</text>
</comment>
<dbReference type="SUPFAM" id="SSF81321">
    <property type="entry name" value="Family A G protein-coupled receptor-like"/>
    <property type="match status" value="1"/>
</dbReference>
<evidence type="ECO:0000256" key="4">
    <source>
        <dbReference type="ARBA" id="ARBA00023136"/>
    </source>
</evidence>
<keyword evidence="4 6" id="KW-0472">Membrane</keyword>
<dbReference type="PANTHER" id="PTHR46895">
    <property type="entry name" value="PROTEIN CBG20548-RELATED"/>
    <property type="match status" value="1"/>
</dbReference>
<feature type="transmembrane region" description="Helical" evidence="6">
    <location>
        <begin position="229"/>
        <end position="254"/>
    </location>
</feature>
<evidence type="ECO:0000256" key="1">
    <source>
        <dbReference type="ARBA" id="ARBA00004370"/>
    </source>
</evidence>
<reference evidence="9" key="2">
    <citation type="submission" date="2020-10" db="UniProtKB">
        <authorList>
            <consortium name="WormBaseParasite"/>
        </authorList>
    </citation>
    <scope>IDENTIFICATION</scope>
</reference>
<evidence type="ECO:0000256" key="6">
    <source>
        <dbReference type="SAM" id="Phobius"/>
    </source>
</evidence>
<dbReference type="Gene3D" id="1.20.1070.10">
    <property type="entry name" value="Rhodopsin 7-helix transmembrane proteins"/>
    <property type="match status" value="1"/>
</dbReference>